<dbReference type="Pfam" id="PF00589">
    <property type="entry name" value="Phage_integrase"/>
    <property type="match status" value="1"/>
</dbReference>
<dbReference type="SUPFAM" id="SSF56349">
    <property type="entry name" value="DNA breaking-rejoining enzymes"/>
    <property type="match status" value="1"/>
</dbReference>
<evidence type="ECO:0000256" key="1">
    <source>
        <dbReference type="ARBA" id="ARBA00023172"/>
    </source>
</evidence>
<dbReference type="EMBL" id="UOFL01000140">
    <property type="protein sequence ID" value="VAW77839.1"/>
    <property type="molecule type" value="Genomic_DNA"/>
</dbReference>
<feature type="domain" description="Tyr recombinase" evidence="2">
    <location>
        <begin position="1"/>
        <end position="132"/>
    </location>
</feature>
<accession>A0A3B0YU47</accession>
<dbReference type="CDD" id="cd00397">
    <property type="entry name" value="DNA_BRE_C"/>
    <property type="match status" value="1"/>
</dbReference>
<gene>
    <name evidence="3" type="ORF">MNBD_GAMMA12-2387</name>
</gene>
<evidence type="ECO:0000259" key="2">
    <source>
        <dbReference type="PROSITE" id="PS51898"/>
    </source>
</evidence>
<organism evidence="3">
    <name type="scientific">hydrothermal vent metagenome</name>
    <dbReference type="NCBI Taxonomy" id="652676"/>
    <lineage>
        <taxon>unclassified sequences</taxon>
        <taxon>metagenomes</taxon>
        <taxon>ecological metagenomes</taxon>
    </lineage>
</organism>
<keyword evidence="1" id="KW-0233">DNA recombination</keyword>
<evidence type="ECO:0000313" key="3">
    <source>
        <dbReference type="EMBL" id="VAW77839.1"/>
    </source>
</evidence>
<dbReference type="PROSITE" id="PS51898">
    <property type="entry name" value="TYR_RECOMBINASE"/>
    <property type="match status" value="1"/>
</dbReference>
<dbReference type="AlphaFoldDB" id="A0A3B0YU47"/>
<protein>
    <recommendedName>
        <fullName evidence="2">Tyr recombinase domain-containing protein</fullName>
    </recommendedName>
</protein>
<dbReference type="InterPro" id="IPR013762">
    <property type="entry name" value="Integrase-like_cat_sf"/>
</dbReference>
<name>A0A3B0YU47_9ZZZZ</name>
<reference evidence="3" key="1">
    <citation type="submission" date="2018-06" db="EMBL/GenBank/DDBJ databases">
        <authorList>
            <person name="Zhirakovskaya E."/>
        </authorList>
    </citation>
    <scope>NUCLEOTIDE SEQUENCE</scope>
</reference>
<proteinExistence type="predicted"/>
<sequence>MSDQLHLNSTYTKGGYSRTVFINAKLAKELQKYIVTLSALSARLSTPQSPLIQSQKGGAFSANSLCQLFGEIYTITGLKGATSHSGRRGFITKLAHAGVSSKVIMELAGHKHLTTTQRYIDVTDDHKRSAVELV</sequence>
<dbReference type="GO" id="GO:0015074">
    <property type="term" value="P:DNA integration"/>
    <property type="evidence" value="ECO:0007669"/>
    <property type="project" value="InterPro"/>
</dbReference>
<dbReference type="InterPro" id="IPR011010">
    <property type="entry name" value="DNA_brk_join_enz"/>
</dbReference>
<dbReference type="GO" id="GO:0003677">
    <property type="term" value="F:DNA binding"/>
    <property type="evidence" value="ECO:0007669"/>
    <property type="project" value="InterPro"/>
</dbReference>
<dbReference type="GO" id="GO:0006310">
    <property type="term" value="P:DNA recombination"/>
    <property type="evidence" value="ECO:0007669"/>
    <property type="project" value="UniProtKB-KW"/>
</dbReference>
<dbReference type="Gene3D" id="1.10.443.10">
    <property type="entry name" value="Intergrase catalytic core"/>
    <property type="match status" value="1"/>
</dbReference>
<dbReference type="InterPro" id="IPR002104">
    <property type="entry name" value="Integrase_catalytic"/>
</dbReference>